<dbReference type="RefSeq" id="WP_216439859.1">
    <property type="nucleotide sequence ID" value="NZ_JAHLQF010000003.1"/>
</dbReference>
<dbReference type="InterPro" id="IPR039425">
    <property type="entry name" value="RNA_pol_sigma-70-like"/>
</dbReference>
<protein>
    <submittedName>
        <fullName evidence="5">Sigma-70 family RNA polymerase sigma factor</fullName>
    </submittedName>
</protein>
<accession>A0ABS6ELH3</accession>
<dbReference type="PANTHER" id="PTHR43133:SF51">
    <property type="entry name" value="RNA POLYMERASE SIGMA FACTOR"/>
    <property type="match status" value="1"/>
</dbReference>
<evidence type="ECO:0000256" key="2">
    <source>
        <dbReference type="ARBA" id="ARBA00023082"/>
    </source>
</evidence>
<keyword evidence="3" id="KW-0804">Transcription</keyword>
<dbReference type="NCBIfam" id="TIGR02937">
    <property type="entry name" value="sigma70-ECF"/>
    <property type="match status" value="1"/>
</dbReference>
<keyword evidence="6" id="KW-1185">Reference proteome</keyword>
<evidence type="ECO:0000313" key="5">
    <source>
        <dbReference type="EMBL" id="MBU5485305.1"/>
    </source>
</evidence>
<evidence type="ECO:0000259" key="4">
    <source>
        <dbReference type="Pfam" id="PF04542"/>
    </source>
</evidence>
<evidence type="ECO:0000313" key="6">
    <source>
        <dbReference type="Proteomes" id="UP000726170"/>
    </source>
</evidence>
<dbReference type="Proteomes" id="UP000726170">
    <property type="component" value="Unassembled WGS sequence"/>
</dbReference>
<feature type="domain" description="RNA polymerase sigma-70 region 2" evidence="4">
    <location>
        <begin position="39"/>
        <end position="105"/>
    </location>
</feature>
<sequence length="146" mass="17114">MENADISEIRDMEINSKKTSEENIVKSAIKGNKEDFVSLIEIYKEYLYKTAYLYVKNQHDASDIYQETIYKAFISIHKLKKPEYFKTWITKILINNINDKFRKSSKVVLMDDNEYLTNCHDTIDTISSIDLYNAIDNLGGKHKTSR</sequence>
<dbReference type="InterPro" id="IPR014284">
    <property type="entry name" value="RNA_pol_sigma-70_dom"/>
</dbReference>
<dbReference type="Pfam" id="PF04542">
    <property type="entry name" value="Sigma70_r2"/>
    <property type="match status" value="1"/>
</dbReference>
<comment type="caution">
    <text evidence="5">The sequence shown here is derived from an EMBL/GenBank/DDBJ whole genome shotgun (WGS) entry which is preliminary data.</text>
</comment>
<gene>
    <name evidence="5" type="ORF">KQI86_13260</name>
</gene>
<name>A0ABS6ELH3_9CLOT</name>
<dbReference type="PANTHER" id="PTHR43133">
    <property type="entry name" value="RNA POLYMERASE ECF-TYPE SIGMA FACTO"/>
    <property type="match status" value="1"/>
</dbReference>
<evidence type="ECO:0000256" key="3">
    <source>
        <dbReference type="ARBA" id="ARBA00023163"/>
    </source>
</evidence>
<organism evidence="5 6">
    <name type="scientific">Clostridium mobile</name>
    <dbReference type="NCBI Taxonomy" id="2841512"/>
    <lineage>
        <taxon>Bacteria</taxon>
        <taxon>Bacillati</taxon>
        <taxon>Bacillota</taxon>
        <taxon>Clostridia</taxon>
        <taxon>Eubacteriales</taxon>
        <taxon>Clostridiaceae</taxon>
        <taxon>Clostridium</taxon>
    </lineage>
</organism>
<reference evidence="5 6" key="1">
    <citation type="submission" date="2021-06" db="EMBL/GenBank/DDBJ databases">
        <authorList>
            <person name="Sun Q."/>
            <person name="Li D."/>
        </authorList>
    </citation>
    <scope>NUCLEOTIDE SEQUENCE [LARGE SCALE GENOMIC DNA]</scope>
    <source>
        <strain evidence="5 6">MSJ-11</strain>
    </source>
</reference>
<evidence type="ECO:0000256" key="1">
    <source>
        <dbReference type="ARBA" id="ARBA00023015"/>
    </source>
</evidence>
<dbReference type="EMBL" id="JAHLQF010000003">
    <property type="protein sequence ID" value="MBU5485305.1"/>
    <property type="molecule type" value="Genomic_DNA"/>
</dbReference>
<dbReference type="InterPro" id="IPR007627">
    <property type="entry name" value="RNA_pol_sigma70_r2"/>
</dbReference>
<keyword evidence="1" id="KW-0805">Transcription regulation</keyword>
<proteinExistence type="predicted"/>
<keyword evidence="2" id="KW-0731">Sigma factor</keyword>